<dbReference type="PANTHER" id="PTHR14948:SF25">
    <property type="entry name" value="DUF4190 DOMAIN-CONTAINING PROTEIN"/>
    <property type="match status" value="1"/>
</dbReference>
<proteinExistence type="predicted"/>
<accession>A0ABW3MCX6</accession>
<evidence type="ECO:0000256" key="6">
    <source>
        <dbReference type="SAM" id="Phobius"/>
    </source>
</evidence>
<evidence type="ECO:0000256" key="4">
    <source>
        <dbReference type="ARBA" id="ARBA00023136"/>
    </source>
</evidence>
<name>A0ABW3MCX6_9PSEU</name>
<dbReference type="Pfam" id="PF04505">
    <property type="entry name" value="CD225"/>
    <property type="match status" value="1"/>
</dbReference>
<evidence type="ECO:0000313" key="7">
    <source>
        <dbReference type="EMBL" id="MFD1048601.1"/>
    </source>
</evidence>
<comment type="caution">
    <text evidence="7">The sequence shown here is derived from an EMBL/GenBank/DDBJ whole genome shotgun (WGS) entry which is preliminary data.</text>
</comment>
<sequence>MTEPGERPQDPVPGQQQPYPYAPPPPYGYPQIPGYGPQGYYLPPPPPGMVRPSNYLGWAIATIFLFWPIAIAALIKSSQVDRLWAEAAYGESVEASRTTKTLCIVATCLGGAFFVAGIIVWLVVFSTVMRYAPPLPR</sequence>
<gene>
    <name evidence="7" type="ORF">ACFQ1S_25250</name>
</gene>
<dbReference type="EMBL" id="JBHTIS010001691">
    <property type="protein sequence ID" value="MFD1048601.1"/>
    <property type="molecule type" value="Genomic_DNA"/>
</dbReference>
<evidence type="ECO:0000256" key="3">
    <source>
        <dbReference type="ARBA" id="ARBA00022989"/>
    </source>
</evidence>
<feature type="transmembrane region" description="Helical" evidence="6">
    <location>
        <begin position="102"/>
        <end position="124"/>
    </location>
</feature>
<keyword evidence="8" id="KW-1185">Reference proteome</keyword>
<dbReference type="Proteomes" id="UP001597045">
    <property type="component" value="Unassembled WGS sequence"/>
</dbReference>
<evidence type="ECO:0000256" key="5">
    <source>
        <dbReference type="SAM" id="MobiDB-lite"/>
    </source>
</evidence>
<dbReference type="PANTHER" id="PTHR14948">
    <property type="entry name" value="NG5"/>
    <property type="match status" value="1"/>
</dbReference>
<feature type="transmembrane region" description="Helical" evidence="6">
    <location>
        <begin position="55"/>
        <end position="75"/>
    </location>
</feature>
<feature type="region of interest" description="Disordered" evidence="5">
    <location>
        <begin position="1"/>
        <end position="30"/>
    </location>
</feature>
<evidence type="ECO:0000313" key="8">
    <source>
        <dbReference type="Proteomes" id="UP001597045"/>
    </source>
</evidence>
<keyword evidence="4 6" id="KW-0472">Membrane</keyword>
<comment type="subcellular location">
    <subcellularLocation>
        <location evidence="1">Membrane</location>
    </subcellularLocation>
</comment>
<keyword evidence="2 6" id="KW-0812">Transmembrane</keyword>
<dbReference type="InterPro" id="IPR051423">
    <property type="entry name" value="CD225/Dispanin"/>
</dbReference>
<organism evidence="7 8">
    <name type="scientific">Kibdelosporangium lantanae</name>
    <dbReference type="NCBI Taxonomy" id="1497396"/>
    <lineage>
        <taxon>Bacteria</taxon>
        <taxon>Bacillati</taxon>
        <taxon>Actinomycetota</taxon>
        <taxon>Actinomycetes</taxon>
        <taxon>Pseudonocardiales</taxon>
        <taxon>Pseudonocardiaceae</taxon>
        <taxon>Kibdelosporangium</taxon>
    </lineage>
</organism>
<evidence type="ECO:0000256" key="1">
    <source>
        <dbReference type="ARBA" id="ARBA00004370"/>
    </source>
</evidence>
<dbReference type="InterPro" id="IPR007593">
    <property type="entry name" value="CD225/Dispanin_fam"/>
</dbReference>
<reference evidence="8" key="1">
    <citation type="journal article" date="2019" name="Int. J. Syst. Evol. Microbiol.">
        <title>The Global Catalogue of Microorganisms (GCM) 10K type strain sequencing project: providing services to taxonomists for standard genome sequencing and annotation.</title>
        <authorList>
            <consortium name="The Broad Institute Genomics Platform"/>
            <consortium name="The Broad Institute Genome Sequencing Center for Infectious Disease"/>
            <person name="Wu L."/>
            <person name="Ma J."/>
        </authorList>
    </citation>
    <scope>NUCLEOTIDE SEQUENCE [LARGE SCALE GENOMIC DNA]</scope>
    <source>
        <strain evidence="8">JCM 31486</strain>
    </source>
</reference>
<evidence type="ECO:0000256" key="2">
    <source>
        <dbReference type="ARBA" id="ARBA00022692"/>
    </source>
</evidence>
<keyword evidence="3 6" id="KW-1133">Transmembrane helix</keyword>
<protein>
    <submittedName>
        <fullName evidence="7">CD225/dispanin family protein</fullName>
    </submittedName>
</protein>